<dbReference type="OrthoDB" id="956065at2759"/>
<reference evidence="2 3" key="1">
    <citation type="journal article" date="2019" name="Genome Biol. Evol.">
        <title>Insights into the evolution of the New World diploid cottons (Gossypium, subgenus Houzingenia) based on genome sequencing.</title>
        <authorList>
            <person name="Grover C.E."/>
            <person name="Arick M.A. 2nd"/>
            <person name="Thrash A."/>
            <person name="Conover J.L."/>
            <person name="Sanders W.S."/>
            <person name="Peterson D.G."/>
            <person name="Frelichowski J.E."/>
            <person name="Scheffler J.A."/>
            <person name="Scheffler B.E."/>
            <person name="Wendel J.F."/>
        </authorList>
    </citation>
    <scope>NUCLEOTIDE SEQUENCE [LARGE SCALE GENOMIC DNA]</scope>
    <source>
        <strain evidence="2">1</strain>
        <tissue evidence="2">Leaf</tissue>
    </source>
</reference>
<dbReference type="Proteomes" id="UP000593576">
    <property type="component" value="Unassembled WGS sequence"/>
</dbReference>
<evidence type="ECO:0000256" key="1">
    <source>
        <dbReference type="SAM" id="MobiDB-lite"/>
    </source>
</evidence>
<sequence length="20" mass="2315">MEETPLKVEPIILKDKMGRS</sequence>
<accession>A0A7J9KWL1</accession>
<evidence type="ECO:0000313" key="2">
    <source>
        <dbReference type="EMBL" id="MBA0850892.1"/>
    </source>
</evidence>
<dbReference type="AlphaFoldDB" id="A0A7J9KWL1"/>
<organism evidence="2 3">
    <name type="scientific">Gossypium schwendimanii</name>
    <name type="common">Cotton</name>
    <dbReference type="NCBI Taxonomy" id="34291"/>
    <lineage>
        <taxon>Eukaryota</taxon>
        <taxon>Viridiplantae</taxon>
        <taxon>Streptophyta</taxon>
        <taxon>Embryophyta</taxon>
        <taxon>Tracheophyta</taxon>
        <taxon>Spermatophyta</taxon>
        <taxon>Magnoliopsida</taxon>
        <taxon>eudicotyledons</taxon>
        <taxon>Gunneridae</taxon>
        <taxon>Pentapetalae</taxon>
        <taxon>rosids</taxon>
        <taxon>malvids</taxon>
        <taxon>Malvales</taxon>
        <taxon>Malvaceae</taxon>
        <taxon>Malvoideae</taxon>
        <taxon>Gossypium</taxon>
    </lineage>
</organism>
<gene>
    <name evidence="2" type="ORF">Goshw_008982</name>
</gene>
<evidence type="ECO:0000313" key="3">
    <source>
        <dbReference type="Proteomes" id="UP000593576"/>
    </source>
</evidence>
<feature type="region of interest" description="Disordered" evidence="1">
    <location>
        <begin position="1"/>
        <end position="20"/>
    </location>
</feature>
<name>A0A7J9KWL1_GOSSC</name>
<keyword evidence="3" id="KW-1185">Reference proteome</keyword>
<dbReference type="EMBL" id="JABFAF010000003">
    <property type="protein sequence ID" value="MBA0850892.1"/>
    <property type="molecule type" value="Genomic_DNA"/>
</dbReference>
<comment type="caution">
    <text evidence="2">The sequence shown here is derived from an EMBL/GenBank/DDBJ whole genome shotgun (WGS) entry which is preliminary data.</text>
</comment>
<protein>
    <submittedName>
        <fullName evidence="2">Uncharacterized protein</fullName>
    </submittedName>
</protein>
<proteinExistence type="predicted"/>